<evidence type="ECO:0008006" key="4">
    <source>
        <dbReference type="Google" id="ProtNLM"/>
    </source>
</evidence>
<dbReference type="SUPFAM" id="SSF55608">
    <property type="entry name" value="Homing endonucleases"/>
    <property type="match status" value="1"/>
</dbReference>
<feature type="compositionally biased region" description="Acidic residues" evidence="1">
    <location>
        <begin position="1"/>
        <end position="15"/>
    </location>
</feature>
<name>A0A139A116_GONPJ</name>
<reference evidence="2 3" key="1">
    <citation type="journal article" date="2015" name="Genome Biol. Evol.">
        <title>Phylogenomic analyses indicate that early fungi evolved digesting cell walls of algal ancestors of land plants.</title>
        <authorList>
            <person name="Chang Y."/>
            <person name="Wang S."/>
            <person name="Sekimoto S."/>
            <person name="Aerts A.L."/>
            <person name="Choi C."/>
            <person name="Clum A."/>
            <person name="LaButti K.M."/>
            <person name="Lindquist E.A."/>
            <person name="Yee Ngan C."/>
            <person name="Ohm R.A."/>
            <person name="Salamov A.A."/>
            <person name="Grigoriev I.V."/>
            <person name="Spatafora J.W."/>
            <person name="Berbee M.L."/>
        </authorList>
    </citation>
    <scope>NUCLEOTIDE SEQUENCE [LARGE SCALE GENOMIC DNA]</scope>
    <source>
        <strain evidence="2 3">JEL478</strain>
    </source>
</reference>
<evidence type="ECO:0000313" key="3">
    <source>
        <dbReference type="Proteomes" id="UP000070544"/>
    </source>
</evidence>
<accession>A0A139A116</accession>
<dbReference type="Proteomes" id="UP000070544">
    <property type="component" value="Unassembled WGS sequence"/>
</dbReference>
<keyword evidence="3" id="KW-1185">Reference proteome</keyword>
<feature type="region of interest" description="Disordered" evidence="1">
    <location>
        <begin position="1"/>
        <end position="55"/>
    </location>
</feature>
<evidence type="ECO:0000256" key="1">
    <source>
        <dbReference type="SAM" id="MobiDB-lite"/>
    </source>
</evidence>
<dbReference type="AlphaFoldDB" id="A0A139A116"/>
<gene>
    <name evidence="2" type="ORF">M427DRAFT_48505</name>
</gene>
<dbReference type="InterPro" id="IPR027434">
    <property type="entry name" value="Homing_endonucl"/>
</dbReference>
<proteinExistence type="predicted"/>
<organism evidence="2 3">
    <name type="scientific">Gonapodya prolifera (strain JEL478)</name>
    <name type="common">Monoblepharis prolifera</name>
    <dbReference type="NCBI Taxonomy" id="1344416"/>
    <lineage>
        <taxon>Eukaryota</taxon>
        <taxon>Fungi</taxon>
        <taxon>Fungi incertae sedis</taxon>
        <taxon>Chytridiomycota</taxon>
        <taxon>Chytridiomycota incertae sedis</taxon>
        <taxon>Monoblepharidomycetes</taxon>
        <taxon>Monoblepharidales</taxon>
        <taxon>Gonapodyaceae</taxon>
        <taxon>Gonapodya</taxon>
    </lineage>
</organism>
<feature type="compositionally biased region" description="Basic and acidic residues" evidence="1">
    <location>
        <begin position="29"/>
        <end position="55"/>
    </location>
</feature>
<protein>
    <recommendedName>
        <fullName evidence="4">Homing endonuclease</fullName>
    </recommendedName>
</protein>
<dbReference type="EMBL" id="KQ965832">
    <property type="protein sequence ID" value="KXS10215.1"/>
    <property type="molecule type" value="Genomic_DNA"/>
</dbReference>
<dbReference type="Gene3D" id="3.10.28.10">
    <property type="entry name" value="Homing endonucleases"/>
    <property type="match status" value="1"/>
</dbReference>
<evidence type="ECO:0000313" key="2">
    <source>
        <dbReference type="EMBL" id="KXS10215.1"/>
    </source>
</evidence>
<sequence length="333" mass="37009">MDSDAELTEGSDSMDTENVLGDAETSDNDSLHADDCDSSDTHQKGTQREKENAEREYLNREIKGLMSIFLEKDRSVYQIKPSLKPFPTRYNTERMTESWLSGFFDGDGHISFGRNGRFWKLQVGMTQSNYSFLAALQSKYGGGSLHKGKKATSSNGVQGWELVYGGTSAYSILKILAENAVIKSKQAGIALQFLDSQNFARREELAGLMKYCNSNKMTYASEVDLTRMNPGFLAGIFDAEGSTNRLKHEFPTILTGIKEYLGCGKDNRGAFTITKYEDYVALYKSMHPFVIIKSVQLRSVLKSYIPNGCSGSPSYTICDCPIFQNPDSDSTAI</sequence>